<dbReference type="GO" id="GO:0045892">
    <property type="term" value="P:negative regulation of DNA-templated transcription"/>
    <property type="evidence" value="ECO:0007669"/>
    <property type="project" value="InterPro"/>
</dbReference>
<keyword evidence="3" id="KW-0678">Repressor</keyword>
<evidence type="ECO:0000313" key="12">
    <source>
        <dbReference type="Proteomes" id="UP001224845"/>
    </source>
</evidence>
<protein>
    <recommendedName>
        <fullName evidence="2">Negative regulator of flagellin synthesis</fullName>
    </recommendedName>
    <alternativeName>
        <fullName evidence="8">Anti-sigma-28 factor</fullName>
    </alternativeName>
</protein>
<reference evidence="11" key="1">
    <citation type="submission" date="2023-07" db="EMBL/GenBank/DDBJ databases">
        <title>Sorghum-associated microbial communities from plants grown in Nebraska, USA.</title>
        <authorList>
            <person name="Schachtman D."/>
        </authorList>
    </citation>
    <scope>NUCLEOTIDE SEQUENCE</scope>
    <source>
        <strain evidence="11">DS3315</strain>
    </source>
</reference>
<evidence type="ECO:0000259" key="10">
    <source>
        <dbReference type="Pfam" id="PF04316"/>
    </source>
</evidence>
<accession>A0AAW8EN98</accession>
<feature type="domain" description="Anti-sigma-28 factor FlgM C-terminal" evidence="10">
    <location>
        <begin position="38"/>
        <end position="86"/>
    </location>
</feature>
<sequence length="99" mass="10518">MKIDPFAPSATPLPRTNKGAASSPASGTDAVQGGRNAVKLSSSAQVHSMPEAPNSDFDAARVASIREDIRADRYEIHPDRIARGLLASVRDLLHENGKL</sequence>
<evidence type="ECO:0000256" key="4">
    <source>
        <dbReference type="ARBA" id="ARBA00022795"/>
    </source>
</evidence>
<dbReference type="Pfam" id="PF04316">
    <property type="entry name" value="FlgM"/>
    <property type="match status" value="1"/>
</dbReference>
<dbReference type="SUPFAM" id="SSF101498">
    <property type="entry name" value="Anti-sigma factor FlgM"/>
    <property type="match status" value="1"/>
</dbReference>
<keyword evidence="4" id="KW-1005">Bacterial flagellum biogenesis</keyword>
<keyword evidence="11" id="KW-0282">Flagellum</keyword>
<organism evidence="11 12">
    <name type="scientific">Variovorax paradoxus</name>
    <dbReference type="NCBI Taxonomy" id="34073"/>
    <lineage>
        <taxon>Bacteria</taxon>
        <taxon>Pseudomonadati</taxon>
        <taxon>Pseudomonadota</taxon>
        <taxon>Betaproteobacteria</taxon>
        <taxon>Burkholderiales</taxon>
        <taxon>Comamonadaceae</taxon>
        <taxon>Variovorax</taxon>
    </lineage>
</organism>
<feature type="region of interest" description="Disordered" evidence="9">
    <location>
        <begin position="1"/>
        <end position="59"/>
    </location>
</feature>
<evidence type="ECO:0000256" key="1">
    <source>
        <dbReference type="ARBA" id="ARBA00005322"/>
    </source>
</evidence>
<keyword evidence="11" id="KW-0966">Cell projection</keyword>
<keyword evidence="11" id="KW-0969">Cilium</keyword>
<dbReference type="RefSeq" id="WP_307595739.1">
    <property type="nucleotide sequence ID" value="NZ_CAXUQE020000001.1"/>
</dbReference>
<dbReference type="NCBIfam" id="TIGR03824">
    <property type="entry name" value="FlgM_jcvi"/>
    <property type="match status" value="1"/>
</dbReference>
<evidence type="ECO:0000256" key="7">
    <source>
        <dbReference type="ARBA" id="ARBA00024739"/>
    </source>
</evidence>
<keyword evidence="5" id="KW-0805">Transcription regulation</keyword>
<proteinExistence type="inferred from homology"/>
<name>A0AAW8EN98_VARPD</name>
<dbReference type="EMBL" id="JAUSRV010000012">
    <property type="protein sequence ID" value="MDP9973356.1"/>
    <property type="molecule type" value="Genomic_DNA"/>
</dbReference>
<comment type="caution">
    <text evidence="11">The sequence shown here is derived from an EMBL/GenBank/DDBJ whole genome shotgun (WGS) entry which is preliminary data.</text>
</comment>
<evidence type="ECO:0000256" key="3">
    <source>
        <dbReference type="ARBA" id="ARBA00022491"/>
    </source>
</evidence>
<dbReference type="InterPro" id="IPR007412">
    <property type="entry name" value="FlgM"/>
</dbReference>
<comment type="function">
    <text evidence="7">Responsible for the coupling of flagellin expression to flagellar assembly by preventing expression of the flagellin genes when a component of the middle class of proteins is defective. It negatively regulates flagellar genes by inhibiting the activity of FliA by directly binding to FliA.</text>
</comment>
<dbReference type="InterPro" id="IPR035890">
    <property type="entry name" value="Anti-sigma-28_factor_FlgM_sf"/>
</dbReference>
<dbReference type="Proteomes" id="UP001224845">
    <property type="component" value="Unassembled WGS sequence"/>
</dbReference>
<dbReference type="AlphaFoldDB" id="A0AAW8EN98"/>
<evidence type="ECO:0000256" key="9">
    <source>
        <dbReference type="SAM" id="MobiDB-lite"/>
    </source>
</evidence>
<evidence type="ECO:0000256" key="2">
    <source>
        <dbReference type="ARBA" id="ARBA00017823"/>
    </source>
</evidence>
<gene>
    <name evidence="11" type="ORF">J2W39_004614</name>
</gene>
<evidence type="ECO:0000256" key="8">
    <source>
        <dbReference type="ARBA" id="ARBA00030117"/>
    </source>
</evidence>
<evidence type="ECO:0000256" key="6">
    <source>
        <dbReference type="ARBA" id="ARBA00023163"/>
    </source>
</evidence>
<evidence type="ECO:0000256" key="5">
    <source>
        <dbReference type="ARBA" id="ARBA00023015"/>
    </source>
</evidence>
<dbReference type="GO" id="GO:0044781">
    <property type="term" value="P:bacterial-type flagellum organization"/>
    <property type="evidence" value="ECO:0007669"/>
    <property type="project" value="UniProtKB-KW"/>
</dbReference>
<dbReference type="InterPro" id="IPR031316">
    <property type="entry name" value="FlgM_C"/>
</dbReference>
<comment type="similarity">
    <text evidence="1">Belongs to the FlgM family.</text>
</comment>
<evidence type="ECO:0000313" key="11">
    <source>
        <dbReference type="EMBL" id="MDP9973356.1"/>
    </source>
</evidence>
<keyword evidence="6" id="KW-0804">Transcription</keyword>